<dbReference type="SUPFAM" id="SSF46689">
    <property type="entry name" value="Homeodomain-like"/>
    <property type="match status" value="1"/>
</dbReference>
<evidence type="ECO:0000259" key="5">
    <source>
        <dbReference type="PROSITE" id="PS51293"/>
    </source>
</evidence>
<evidence type="ECO:0000256" key="2">
    <source>
        <dbReference type="ARBA" id="ARBA00023163"/>
    </source>
</evidence>
<dbReference type="EMBL" id="HBHW01003045">
    <property type="protein sequence ID" value="CAE0034300.1"/>
    <property type="molecule type" value="Transcribed_RNA"/>
</dbReference>
<accession>A0A7S2ZC08</accession>
<evidence type="ECO:0000313" key="7">
    <source>
        <dbReference type="EMBL" id="CAE0034300.1"/>
    </source>
</evidence>
<gene>
    <name evidence="7" type="ORF">RMAR00112_LOCUS2244</name>
</gene>
<dbReference type="AlphaFoldDB" id="A0A7S2ZC08"/>
<dbReference type="InterPro" id="IPR006447">
    <property type="entry name" value="Myb_dom_plants"/>
</dbReference>
<dbReference type="PANTHER" id="PTHR44042:SF67">
    <property type="entry name" value="MYB-LIKE PROTEIN I"/>
    <property type="match status" value="1"/>
</dbReference>
<dbReference type="InterPro" id="IPR017930">
    <property type="entry name" value="Myb_dom"/>
</dbReference>
<keyword evidence="1" id="KW-0805">Transcription regulation</keyword>
<evidence type="ECO:0008006" key="8">
    <source>
        <dbReference type="Google" id="ProtNLM"/>
    </source>
</evidence>
<dbReference type="InterPro" id="IPR001005">
    <property type="entry name" value="SANT/Myb"/>
</dbReference>
<feature type="domain" description="HTH myb-type" evidence="6">
    <location>
        <begin position="79"/>
        <end position="126"/>
    </location>
</feature>
<protein>
    <recommendedName>
        <fullName evidence="8">HTH myb-type domain-containing protein</fullName>
    </recommendedName>
</protein>
<evidence type="ECO:0000256" key="3">
    <source>
        <dbReference type="ARBA" id="ARBA00023242"/>
    </source>
</evidence>
<dbReference type="PROSITE" id="PS51293">
    <property type="entry name" value="SANT"/>
    <property type="match status" value="1"/>
</dbReference>
<keyword evidence="4" id="KW-0175">Coiled coil</keyword>
<dbReference type="InterPro" id="IPR017884">
    <property type="entry name" value="SANT_dom"/>
</dbReference>
<evidence type="ECO:0000256" key="1">
    <source>
        <dbReference type="ARBA" id="ARBA00023015"/>
    </source>
</evidence>
<keyword evidence="3" id="KW-0539">Nucleus</keyword>
<reference evidence="7" key="1">
    <citation type="submission" date="2021-01" db="EMBL/GenBank/DDBJ databases">
        <authorList>
            <person name="Corre E."/>
            <person name="Pelletier E."/>
            <person name="Niang G."/>
            <person name="Scheremetjew M."/>
            <person name="Finn R."/>
            <person name="Kale V."/>
            <person name="Holt S."/>
            <person name="Cochrane G."/>
            <person name="Meng A."/>
            <person name="Brown T."/>
            <person name="Cohen L."/>
        </authorList>
    </citation>
    <scope>NUCLEOTIDE SEQUENCE</scope>
    <source>
        <strain evidence="7">CCMP 769</strain>
    </source>
</reference>
<feature type="domain" description="SANT" evidence="5">
    <location>
        <begin position="79"/>
        <end position="126"/>
    </location>
</feature>
<dbReference type="Pfam" id="PF00249">
    <property type="entry name" value="Myb_DNA-binding"/>
    <property type="match status" value="1"/>
</dbReference>
<name>A0A7S2ZC08_9RHOD</name>
<dbReference type="Gene3D" id="1.10.10.60">
    <property type="entry name" value="Homeodomain-like"/>
    <property type="match status" value="1"/>
</dbReference>
<sequence length="164" mass="17515">MVSGEMSRVGEIEAGGGGGEGVGAGVKELVEANRQLKAELDEAIMEATKLKDQLKVVEAGSKNGVASGKNAAKAQSRYWTRDEHERFLSAVELYGSRDVRSIADYVGTRNPTQVRTHAQKYFMKVAKADSGARKDSKKGMTKSASGIELLLSVASNHSSIAPRC</sequence>
<dbReference type="InterPro" id="IPR009057">
    <property type="entry name" value="Homeodomain-like_sf"/>
</dbReference>
<keyword evidence="2" id="KW-0804">Transcription</keyword>
<dbReference type="NCBIfam" id="TIGR01557">
    <property type="entry name" value="myb_SHAQKYF"/>
    <property type="match status" value="1"/>
</dbReference>
<dbReference type="GO" id="GO:0003677">
    <property type="term" value="F:DNA binding"/>
    <property type="evidence" value="ECO:0007669"/>
    <property type="project" value="InterPro"/>
</dbReference>
<evidence type="ECO:0000259" key="6">
    <source>
        <dbReference type="PROSITE" id="PS51294"/>
    </source>
</evidence>
<organism evidence="7">
    <name type="scientific">Rhodosorus marinus</name>
    <dbReference type="NCBI Taxonomy" id="101924"/>
    <lineage>
        <taxon>Eukaryota</taxon>
        <taxon>Rhodophyta</taxon>
        <taxon>Stylonematophyceae</taxon>
        <taxon>Stylonematales</taxon>
        <taxon>Stylonemataceae</taxon>
        <taxon>Rhodosorus</taxon>
    </lineage>
</organism>
<evidence type="ECO:0000256" key="4">
    <source>
        <dbReference type="SAM" id="Coils"/>
    </source>
</evidence>
<dbReference type="SMART" id="SM00717">
    <property type="entry name" value="SANT"/>
    <property type="match status" value="1"/>
</dbReference>
<dbReference type="CDD" id="cd00167">
    <property type="entry name" value="SANT"/>
    <property type="match status" value="1"/>
</dbReference>
<feature type="coiled-coil region" evidence="4">
    <location>
        <begin position="26"/>
        <end position="53"/>
    </location>
</feature>
<proteinExistence type="predicted"/>
<dbReference type="PANTHER" id="PTHR44042">
    <property type="entry name" value="DUPLICATED HOMEODOMAIN-LIKE SUPERFAMILY PROTEIN-RELATED"/>
    <property type="match status" value="1"/>
</dbReference>
<dbReference type="PROSITE" id="PS51294">
    <property type="entry name" value="HTH_MYB"/>
    <property type="match status" value="1"/>
</dbReference>